<feature type="region of interest" description="Disordered" evidence="3">
    <location>
        <begin position="47"/>
        <end position="93"/>
    </location>
</feature>
<dbReference type="InterPro" id="IPR006073">
    <property type="entry name" value="GTP-bd"/>
</dbReference>
<dbReference type="InterPro" id="IPR031167">
    <property type="entry name" value="G_OBG"/>
</dbReference>
<dbReference type="Proteomes" id="UP000606974">
    <property type="component" value="Unassembled WGS sequence"/>
</dbReference>
<dbReference type="PANTHER" id="PTHR11702:SF31">
    <property type="entry name" value="MITOCHONDRIAL RIBOSOME-ASSOCIATED GTPASE 2"/>
    <property type="match status" value="1"/>
</dbReference>
<evidence type="ECO:0000259" key="5">
    <source>
        <dbReference type="PROSITE" id="PS51883"/>
    </source>
</evidence>
<dbReference type="InterPro" id="IPR027417">
    <property type="entry name" value="P-loop_NTPase"/>
</dbReference>
<feature type="domain" description="Obg" evidence="5">
    <location>
        <begin position="99"/>
        <end position="332"/>
    </location>
</feature>
<dbReference type="PRINTS" id="PR00326">
    <property type="entry name" value="GTP1OBG"/>
</dbReference>
<evidence type="ECO:0000313" key="7">
    <source>
        <dbReference type="Proteomes" id="UP000606974"/>
    </source>
</evidence>
<evidence type="ECO:0000256" key="3">
    <source>
        <dbReference type="SAM" id="MobiDB-lite"/>
    </source>
</evidence>
<feature type="compositionally biased region" description="Gly residues" evidence="3">
    <location>
        <begin position="132"/>
        <end position="141"/>
    </location>
</feature>
<comment type="caution">
    <text evidence="6">The sequence shown here is derived from an EMBL/GenBank/DDBJ whole genome shotgun (WGS) entry which is preliminary data.</text>
</comment>
<dbReference type="PROSITE" id="PS51883">
    <property type="entry name" value="OBG"/>
    <property type="match status" value="1"/>
</dbReference>
<dbReference type="Gene3D" id="3.40.50.300">
    <property type="entry name" value="P-loop containing nucleotide triphosphate hydrolases"/>
    <property type="match status" value="1"/>
</dbReference>
<dbReference type="InterPro" id="IPR036726">
    <property type="entry name" value="GTP1_OBG_dom_sf"/>
</dbReference>
<organism evidence="6 7">
    <name type="scientific">Endocarpon pusillum</name>
    <dbReference type="NCBI Taxonomy" id="364733"/>
    <lineage>
        <taxon>Eukaryota</taxon>
        <taxon>Fungi</taxon>
        <taxon>Dikarya</taxon>
        <taxon>Ascomycota</taxon>
        <taxon>Pezizomycotina</taxon>
        <taxon>Eurotiomycetes</taxon>
        <taxon>Chaetothyriomycetidae</taxon>
        <taxon>Verrucariales</taxon>
        <taxon>Verrucariaceae</taxon>
        <taxon>Endocarpon</taxon>
    </lineage>
</organism>
<evidence type="ECO:0000313" key="6">
    <source>
        <dbReference type="EMBL" id="KAF7512927.1"/>
    </source>
</evidence>
<dbReference type="Gene3D" id="2.70.210.12">
    <property type="entry name" value="GTP1/OBG domain"/>
    <property type="match status" value="1"/>
</dbReference>
<dbReference type="CDD" id="cd01898">
    <property type="entry name" value="Obg"/>
    <property type="match status" value="1"/>
</dbReference>
<dbReference type="InterPro" id="IPR045086">
    <property type="entry name" value="OBG_GTPase"/>
</dbReference>
<dbReference type="AlphaFoldDB" id="A0A8H7ARH8"/>
<dbReference type="SUPFAM" id="SSF82051">
    <property type="entry name" value="Obg GTP-binding protein N-terminal domain"/>
    <property type="match status" value="1"/>
</dbReference>
<dbReference type="PROSITE" id="PS51710">
    <property type="entry name" value="G_OBG"/>
    <property type="match status" value="1"/>
</dbReference>
<evidence type="ECO:0000256" key="2">
    <source>
        <dbReference type="ARBA" id="ARBA00023134"/>
    </source>
</evidence>
<evidence type="ECO:0000256" key="1">
    <source>
        <dbReference type="ARBA" id="ARBA00022741"/>
    </source>
</evidence>
<proteinExistence type="predicted"/>
<reference evidence="6" key="1">
    <citation type="submission" date="2020-02" db="EMBL/GenBank/DDBJ databases">
        <authorList>
            <person name="Palmer J.M."/>
        </authorList>
    </citation>
    <scope>NUCLEOTIDE SEQUENCE</scope>
    <source>
        <strain evidence="6">EPUS1.4</strain>
        <tissue evidence="6">Thallus</tissue>
    </source>
</reference>
<dbReference type="PANTHER" id="PTHR11702">
    <property type="entry name" value="DEVELOPMENTALLY REGULATED GTP-BINDING PROTEIN-RELATED"/>
    <property type="match status" value="1"/>
</dbReference>
<dbReference type="Pfam" id="PF01018">
    <property type="entry name" value="GTP1_OBG"/>
    <property type="match status" value="2"/>
</dbReference>
<feature type="domain" description="OBG-type G" evidence="4">
    <location>
        <begin position="333"/>
        <end position="588"/>
    </location>
</feature>
<dbReference type="OrthoDB" id="347018at2759"/>
<feature type="region of interest" description="Disordered" evidence="3">
    <location>
        <begin position="160"/>
        <end position="184"/>
    </location>
</feature>
<dbReference type="GO" id="GO:0003924">
    <property type="term" value="F:GTPase activity"/>
    <property type="evidence" value="ECO:0007669"/>
    <property type="project" value="InterPro"/>
</dbReference>
<dbReference type="GO" id="GO:0005739">
    <property type="term" value="C:mitochondrion"/>
    <property type="evidence" value="ECO:0007669"/>
    <property type="project" value="TreeGrafter"/>
</dbReference>
<dbReference type="EMBL" id="JAACFV010000009">
    <property type="protein sequence ID" value="KAF7512927.1"/>
    <property type="molecule type" value="Genomic_DNA"/>
</dbReference>
<feature type="compositionally biased region" description="Gly residues" evidence="3">
    <location>
        <begin position="167"/>
        <end position="180"/>
    </location>
</feature>
<evidence type="ECO:0000259" key="4">
    <source>
        <dbReference type="PROSITE" id="PS51710"/>
    </source>
</evidence>
<dbReference type="InterPro" id="IPR006169">
    <property type="entry name" value="GTP1_OBG_dom"/>
</dbReference>
<keyword evidence="2" id="KW-0342">GTP-binding</keyword>
<feature type="region of interest" description="Disordered" evidence="3">
    <location>
        <begin position="122"/>
        <end position="141"/>
    </location>
</feature>
<dbReference type="SUPFAM" id="SSF52540">
    <property type="entry name" value="P-loop containing nucleoside triphosphate hydrolases"/>
    <property type="match status" value="1"/>
</dbReference>
<accession>A0A8H7ARH8</accession>
<feature type="compositionally biased region" description="Low complexity" evidence="3">
    <location>
        <begin position="53"/>
        <end position="69"/>
    </location>
</feature>
<name>A0A8H7ARH8_9EURO</name>
<dbReference type="GO" id="GO:0005525">
    <property type="term" value="F:GTP binding"/>
    <property type="evidence" value="ECO:0007669"/>
    <property type="project" value="UniProtKB-KW"/>
</dbReference>
<dbReference type="GO" id="GO:0042254">
    <property type="term" value="P:ribosome biogenesis"/>
    <property type="evidence" value="ECO:0007669"/>
    <property type="project" value="UniProtKB-UniRule"/>
</dbReference>
<sequence>MFDHKSVNGDKEESSDFSLSMSKHHGLFLPFLYPCLSDRSHQSSRSFQRVADRLSSQRRSLSQSTRALRPATSPLPSVHKASPQILHHLSPKPDDYSRSIFVDKCSITVHAGTGGNGCASFLRDTHTPDGPPNGGDGGPGGNVWIQAVKGQTSLHKLARRGTVKAGRGIGGQGGNRGGSRGADVLIQVPPGTVVREVWRSDPAAEEEEKERLRLGAGETLEFETLQETAGRRAAEKRERWVYYPGAKAQEDTRLTMPPPPKLRRSNLAMMAPQAPVELDLSEHMEKPMLLVAGGMGGLGNPHFATRDTPKPKFASKGELGVRLTLELELKLLADVGLVGLPNAGKSTLLRSISNSRTRVGDWAFTTLSPSIGTVILDNNQGRPIVRSGNEDGQGPRTSFTIADIPGLVEDAHLDKGLGLGFLRHIERARILAFVVDLSVEDAVLALRNLWKEVGEYENLRNRELNEDTEHRMVEWKSFDSGTTVSSENDEGGVGMIIHPEPARALEPLKLPPISSKPWFVVATKADKEDTKDNFANLQAYIRGVESGEIDHPSGRKNGWRSRVAAMPVSAIRSEGVNRIPAWVAALLDSS</sequence>
<keyword evidence="1" id="KW-0547">Nucleotide-binding</keyword>
<dbReference type="Pfam" id="PF01926">
    <property type="entry name" value="MMR_HSR1"/>
    <property type="match status" value="1"/>
</dbReference>
<keyword evidence="7" id="KW-1185">Reference proteome</keyword>
<protein>
    <submittedName>
        <fullName evidence="6">Uncharacterized protein</fullName>
    </submittedName>
</protein>
<gene>
    <name evidence="6" type="ORF">GJ744_012030</name>
</gene>